<evidence type="ECO:0000259" key="1">
    <source>
        <dbReference type="PROSITE" id="PS51186"/>
    </source>
</evidence>
<sequence>MKKPTAPLPVVLETERLYLSELTPAIYDHLFTACSDEEIMAYLGLKQAEKLTEEKDKFSEGLTTYFHSFKNFRILEKGTGTVIGRCGFHTWIVSHRRAEIGYHLLDDSYKKKGYMTEALGPILAYGFEEMGLRRIEALAADYNTTSIRLLQRFGLQMEGVVREHYVVDGVNEDSVLYSIIRPDYDRLKTFWNLRYNIQEAKV</sequence>
<reference evidence="2 3" key="1">
    <citation type="submission" date="2020-09" db="EMBL/GenBank/DDBJ databases">
        <title>Genome sequencing and assembly of Pontibacter sp.</title>
        <authorList>
            <person name="Chhetri G."/>
        </authorList>
    </citation>
    <scope>NUCLEOTIDE SEQUENCE [LARGE SCALE GENOMIC DNA]</scope>
    <source>
        <strain evidence="2 3">JH31</strain>
    </source>
</reference>
<dbReference type="InterPro" id="IPR051908">
    <property type="entry name" value="Ribosomal_N-acetyltransferase"/>
</dbReference>
<keyword evidence="3" id="KW-1185">Reference proteome</keyword>
<dbReference type="EMBL" id="JACXAJ010000002">
    <property type="protein sequence ID" value="MBD1397028.1"/>
    <property type="molecule type" value="Genomic_DNA"/>
</dbReference>
<dbReference type="Pfam" id="PF13302">
    <property type="entry name" value="Acetyltransf_3"/>
    <property type="match status" value="1"/>
</dbReference>
<dbReference type="PANTHER" id="PTHR43441:SF11">
    <property type="entry name" value="RIBOSOMAL-PROTEIN-SERINE ACETYLTRANSFERASE"/>
    <property type="match status" value="1"/>
</dbReference>
<dbReference type="Proteomes" id="UP000625551">
    <property type="component" value="Unassembled WGS sequence"/>
</dbReference>
<dbReference type="RefSeq" id="WP_191183155.1">
    <property type="nucleotide sequence ID" value="NZ_JACXAJ010000002.1"/>
</dbReference>
<gene>
    <name evidence="2" type="ORF">H9Q13_07610</name>
</gene>
<feature type="domain" description="N-acetyltransferase" evidence="1">
    <location>
        <begin position="17"/>
        <end position="182"/>
    </location>
</feature>
<proteinExistence type="predicted"/>
<accession>A0ABR7XFF1</accession>
<dbReference type="InterPro" id="IPR016181">
    <property type="entry name" value="Acyl_CoA_acyltransferase"/>
</dbReference>
<evidence type="ECO:0000313" key="3">
    <source>
        <dbReference type="Proteomes" id="UP000625551"/>
    </source>
</evidence>
<evidence type="ECO:0000313" key="2">
    <source>
        <dbReference type="EMBL" id="MBD1397028.1"/>
    </source>
</evidence>
<protein>
    <submittedName>
        <fullName evidence="2">GNAT family N-acetyltransferase</fullName>
    </submittedName>
</protein>
<organism evidence="2 3">
    <name type="scientific">Pontibacter aquaedesilientis</name>
    <dbReference type="NCBI Taxonomy" id="2766980"/>
    <lineage>
        <taxon>Bacteria</taxon>
        <taxon>Pseudomonadati</taxon>
        <taxon>Bacteroidota</taxon>
        <taxon>Cytophagia</taxon>
        <taxon>Cytophagales</taxon>
        <taxon>Hymenobacteraceae</taxon>
        <taxon>Pontibacter</taxon>
    </lineage>
</organism>
<dbReference type="SUPFAM" id="SSF55729">
    <property type="entry name" value="Acyl-CoA N-acyltransferases (Nat)"/>
    <property type="match status" value="1"/>
</dbReference>
<dbReference type="InterPro" id="IPR000182">
    <property type="entry name" value="GNAT_dom"/>
</dbReference>
<comment type="caution">
    <text evidence="2">The sequence shown here is derived from an EMBL/GenBank/DDBJ whole genome shotgun (WGS) entry which is preliminary data.</text>
</comment>
<dbReference type="Gene3D" id="3.40.630.30">
    <property type="match status" value="1"/>
</dbReference>
<dbReference type="PANTHER" id="PTHR43441">
    <property type="entry name" value="RIBOSOMAL-PROTEIN-SERINE ACETYLTRANSFERASE"/>
    <property type="match status" value="1"/>
</dbReference>
<name>A0ABR7XFF1_9BACT</name>
<dbReference type="PROSITE" id="PS51186">
    <property type="entry name" value="GNAT"/>
    <property type="match status" value="1"/>
</dbReference>